<evidence type="ECO:0000256" key="2">
    <source>
        <dbReference type="PROSITE-ProRule" id="PRU00708"/>
    </source>
</evidence>
<organism evidence="3 4">
    <name type="scientific">Symbiodinium natans</name>
    <dbReference type="NCBI Taxonomy" id="878477"/>
    <lineage>
        <taxon>Eukaryota</taxon>
        <taxon>Sar</taxon>
        <taxon>Alveolata</taxon>
        <taxon>Dinophyceae</taxon>
        <taxon>Suessiales</taxon>
        <taxon>Symbiodiniaceae</taxon>
        <taxon>Symbiodinium</taxon>
    </lineage>
</organism>
<feature type="repeat" description="PPR" evidence="2">
    <location>
        <begin position="355"/>
        <end position="389"/>
    </location>
</feature>
<dbReference type="PANTHER" id="PTHR47447">
    <property type="entry name" value="OS03G0856100 PROTEIN"/>
    <property type="match status" value="1"/>
</dbReference>
<name>A0A812M2V7_9DINO</name>
<dbReference type="AlphaFoldDB" id="A0A812M2V7"/>
<reference evidence="3" key="1">
    <citation type="submission" date="2021-02" db="EMBL/GenBank/DDBJ databases">
        <authorList>
            <person name="Dougan E. K."/>
            <person name="Rhodes N."/>
            <person name="Thang M."/>
            <person name="Chan C."/>
        </authorList>
    </citation>
    <scope>NUCLEOTIDE SEQUENCE</scope>
</reference>
<evidence type="ECO:0008006" key="5">
    <source>
        <dbReference type="Google" id="ProtNLM"/>
    </source>
</evidence>
<dbReference type="PROSITE" id="PS51375">
    <property type="entry name" value="PPR"/>
    <property type="match status" value="2"/>
</dbReference>
<dbReference type="Pfam" id="PF01535">
    <property type="entry name" value="PPR"/>
    <property type="match status" value="2"/>
</dbReference>
<dbReference type="OrthoDB" id="432983at2759"/>
<dbReference type="InterPro" id="IPR002885">
    <property type="entry name" value="PPR_rpt"/>
</dbReference>
<gene>
    <name evidence="3" type="ORF">SNAT2548_LOCUS12866</name>
</gene>
<sequence length="446" mass="48850">MENIDGEATWKSQSGPVASKSVRHPVITYSCTIKACSNCSLWQLGVQLLRLMKERDVPPDTICFNSALSSRGSRAEPLLPPKEDFNSSWWQRSVSLLDAMVVAGRAGPDAVSFSTTVLHCDEASAWSSAVALLRCARPLRVKPDLRADEAWRWALQLVAWLNQIICSCKSSEPWHVALELLSILRIARVAMDPSVWAGSDAMLSSLERGHWQAALLMRTSTATHSPDPAVPWGAALGLLSGIRASRAHPTEHSFNAAISACEASAHWQLASQLLAMMASFVAIPGTISYNATISVCEKAWRWEYALHLFSQMESVQVFRDVITYSAAISACANGAQWFPSLALLAQMEHQEVLPTDFTYNALITACGRAGHWELALWFLHRQSVDQMPLEVISYNAAISACQKASQWAKGLYLLACMTLLEVEPNEISFTAAVSACEQACRDAAPD</sequence>
<keyword evidence="4" id="KW-1185">Reference proteome</keyword>
<keyword evidence="1" id="KW-0677">Repeat</keyword>
<evidence type="ECO:0000313" key="3">
    <source>
        <dbReference type="EMBL" id="CAE7254430.1"/>
    </source>
</evidence>
<dbReference type="NCBIfam" id="TIGR00756">
    <property type="entry name" value="PPR"/>
    <property type="match status" value="2"/>
</dbReference>
<protein>
    <recommendedName>
        <fullName evidence="5">Pentatricopeptide repeat-containing protein, chloroplastic</fullName>
    </recommendedName>
</protein>
<dbReference type="Gene3D" id="1.25.40.10">
    <property type="entry name" value="Tetratricopeptide repeat domain"/>
    <property type="match status" value="3"/>
</dbReference>
<dbReference type="InterPro" id="IPR011990">
    <property type="entry name" value="TPR-like_helical_dom_sf"/>
</dbReference>
<accession>A0A812M2V7</accession>
<dbReference type="Pfam" id="PF13041">
    <property type="entry name" value="PPR_2"/>
    <property type="match status" value="1"/>
</dbReference>
<dbReference type="Proteomes" id="UP000604046">
    <property type="component" value="Unassembled WGS sequence"/>
</dbReference>
<dbReference type="EMBL" id="CAJNDS010001291">
    <property type="protein sequence ID" value="CAE7254430.1"/>
    <property type="molecule type" value="Genomic_DNA"/>
</dbReference>
<evidence type="ECO:0000313" key="4">
    <source>
        <dbReference type="Proteomes" id="UP000604046"/>
    </source>
</evidence>
<comment type="caution">
    <text evidence="3">The sequence shown here is derived from an EMBL/GenBank/DDBJ whole genome shotgun (WGS) entry which is preliminary data.</text>
</comment>
<evidence type="ECO:0000256" key="1">
    <source>
        <dbReference type="ARBA" id="ARBA00022737"/>
    </source>
</evidence>
<dbReference type="PANTHER" id="PTHR47447:SF17">
    <property type="entry name" value="OS12G0638900 PROTEIN"/>
    <property type="match status" value="1"/>
</dbReference>
<feature type="repeat" description="PPR" evidence="2">
    <location>
        <begin position="25"/>
        <end position="59"/>
    </location>
</feature>
<proteinExistence type="predicted"/>